<reference evidence="2" key="1">
    <citation type="submission" date="2020-11" db="EMBL/GenBank/DDBJ databases">
        <authorList>
            <person name="Tran Van P."/>
        </authorList>
    </citation>
    <scope>NUCLEOTIDE SEQUENCE</scope>
</reference>
<sequence>MSEGVASRDNYLSFLRSGRESACVPEVVWQDIFPMLEIDNPETRRLALLHLQQMLTTLQFYATECLQPTCCIEILQKGSVSNGVTSRPQSSSYGGATTSTLGHDGPRPVPLSLRLVASSFLTRQCPNVCASEPEF</sequence>
<dbReference type="EMBL" id="OB799258">
    <property type="protein sequence ID" value="CAD7435194.1"/>
    <property type="molecule type" value="Genomic_DNA"/>
</dbReference>
<protein>
    <submittedName>
        <fullName evidence="2">Uncharacterized protein</fullName>
    </submittedName>
</protein>
<gene>
    <name evidence="2" type="ORF">TMSB3V08_LOCUS11841</name>
</gene>
<dbReference type="AlphaFoldDB" id="A0A7R9EM17"/>
<feature type="region of interest" description="Disordered" evidence="1">
    <location>
        <begin position="81"/>
        <end position="105"/>
    </location>
</feature>
<name>A0A7R9EM17_9NEOP</name>
<proteinExistence type="predicted"/>
<evidence type="ECO:0000256" key="1">
    <source>
        <dbReference type="SAM" id="MobiDB-lite"/>
    </source>
</evidence>
<accession>A0A7R9EM17</accession>
<feature type="compositionally biased region" description="Polar residues" evidence="1">
    <location>
        <begin position="81"/>
        <end position="101"/>
    </location>
</feature>
<organism evidence="2">
    <name type="scientific">Timema monikensis</name>
    <dbReference type="NCBI Taxonomy" id="170555"/>
    <lineage>
        <taxon>Eukaryota</taxon>
        <taxon>Metazoa</taxon>
        <taxon>Ecdysozoa</taxon>
        <taxon>Arthropoda</taxon>
        <taxon>Hexapoda</taxon>
        <taxon>Insecta</taxon>
        <taxon>Pterygota</taxon>
        <taxon>Neoptera</taxon>
        <taxon>Polyneoptera</taxon>
        <taxon>Phasmatodea</taxon>
        <taxon>Timematodea</taxon>
        <taxon>Timematoidea</taxon>
        <taxon>Timematidae</taxon>
        <taxon>Timema</taxon>
    </lineage>
</organism>
<evidence type="ECO:0000313" key="2">
    <source>
        <dbReference type="EMBL" id="CAD7435194.1"/>
    </source>
</evidence>